<feature type="compositionally biased region" description="Polar residues" evidence="1">
    <location>
        <begin position="76"/>
        <end position="86"/>
    </location>
</feature>
<feature type="transmembrane region" description="Helical" evidence="2">
    <location>
        <begin position="6"/>
        <end position="23"/>
    </location>
</feature>
<evidence type="ECO:0000256" key="1">
    <source>
        <dbReference type="SAM" id="MobiDB-lite"/>
    </source>
</evidence>
<reference evidence="4" key="1">
    <citation type="submission" date="2019-04" db="EMBL/GenBank/DDBJ databases">
        <title>Friends and foes A comparative genomics studyof 23 Aspergillus species from section Flavi.</title>
        <authorList>
            <consortium name="DOE Joint Genome Institute"/>
            <person name="Kjaerbolling I."/>
            <person name="Vesth T."/>
            <person name="Frisvad J.C."/>
            <person name="Nybo J.L."/>
            <person name="Theobald S."/>
            <person name="Kildgaard S."/>
            <person name="Isbrandt T."/>
            <person name="Kuo A."/>
            <person name="Sato A."/>
            <person name="Lyhne E.K."/>
            <person name="Kogle M.E."/>
            <person name="Wiebenga A."/>
            <person name="Kun R.S."/>
            <person name="Lubbers R.J."/>
            <person name="Makela M.R."/>
            <person name="Barry K."/>
            <person name="Chovatia M."/>
            <person name="Clum A."/>
            <person name="Daum C."/>
            <person name="Haridas S."/>
            <person name="He G."/>
            <person name="LaButti K."/>
            <person name="Lipzen A."/>
            <person name="Mondo S."/>
            <person name="Riley R."/>
            <person name="Salamov A."/>
            <person name="Simmons B.A."/>
            <person name="Magnuson J.K."/>
            <person name="Henrissat B."/>
            <person name="Mortensen U.H."/>
            <person name="Larsen T.O."/>
            <person name="Devries R.P."/>
            <person name="Grigoriev I.V."/>
            <person name="Machida M."/>
            <person name="Baker S.E."/>
            <person name="Andersen M.R."/>
        </authorList>
    </citation>
    <scope>NUCLEOTIDE SEQUENCE [LARGE SCALE GENOMIC DNA]</scope>
    <source>
        <strain evidence="4">CBS 130015</strain>
    </source>
</reference>
<evidence type="ECO:0000256" key="2">
    <source>
        <dbReference type="SAM" id="Phobius"/>
    </source>
</evidence>
<evidence type="ECO:0000313" key="3">
    <source>
        <dbReference type="EMBL" id="KAE8308224.1"/>
    </source>
</evidence>
<dbReference type="AlphaFoldDB" id="A0A5N6VI82"/>
<keyword evidence="2" id="KW-0812">Transmembrane</keyword>
<proteinExistence type="predicted"/>
<keyword evidence="4" id="KW-1185">Reference proteome</keyword>
<accession>A0A5N6VI82</accession>
<dbReference type="EMBL" id="ML738388">
    <property type="protein sequence ID" value="KAE8308224.1"/>
    <property type="molecule type" value="Genomic_DNA"/>
</dbReference>
<keyword evidence="2" id="KW-1133">Transmembrane helix</keyword>
<organism evidence="3 4">
    <name type="scientific">Aspergillus transmontanensis</name>
    <dbReference type="NCBI Taxonomy" id="1034304"/>
    <lineage>
        <taxon>Eukaryota</taxon>
        <taxon>Fungi</taxon>
        <taxon>Dikarya</taxon>
        <taxon>Ascomycota</taxon>
        <taxon>Pezizomycotina</taxon>
        <taxon>Eurotiomycetes</taxon>
        <taxon>Eurotiomycetidae</taxon>
        <taxon>Eurotiales</taxon>
        <taxon>Aspergillaceae</taxon>
        <taxon>Aspergillus</taxon>
        <taxon>Aspergillus subgen. Circumdati</taxon>
    </lineage>
</organism>
<dbReference type="Proteomes" id="UP000325433">
    <property type="component" value="Unassembled WGS sequence"/>
</dbReference>
<gene>
    <name evidence="3" type="ORF">BDV41DRAFT_552086</name>
</gene>
<keyword evidence="2" id="KW-0472">Membrane</keyword>
<name>A0A5N6VI82_9EURO</name>
<protein>
    <submittedName>
        <fullName evidence="3">Uncharacterized protein</fullName>
    </submittedName>
</protein>
<evidence type="ECO:0000313" key="4">
    <source>
        <dbReference type="Proteomes" id="UP000325433"/>
    </source>
</evidence>
<feature type="region of interest" description="Disordered" evidence="1">
    <location>
        <begin position="67"/>
        <end position="86"/>
    </location>
</feature>
<sequence length="86" mass="9581">MGIGVGVSVGAIMILVNFACLSLRKREPTISIRGENREMHPPHVQAQLPAELNSHFTYEMPTNPRQLAEDLHGNTENRTQGSRLFV</sequence>